<reference evidence="3 4" key="1">
    <citation type="submission" date="2023-04" db="EMBL/GenBank/DDBJ databases">
        <title>A long-awaited taxogenomic arrangement of the family Halomonadaceae.</title>
        <authorList>
            <person name="De La Haba R."/>
            <person name="Chuvochina M."/>
            <person name="Wittouck S."/>
            <person name="Arahal D.R."/>
            <person name="Sanchez-Porro C."/>
            <person name="Hugenholtz P."/>
            <person name="Ventosa A."/>
        </authorList>
    </citation>
    <scope>NUCLEOTIDE SEQUENCE [LARGE SCALE GENOMIC DNA]</scope>
    <source>
        <strain evidence="3 4">DSM 17332</strain>
    </source>
</reference>
<keyword evidence="4" id="KW-1185">Reference proteome</keyword>
<dbReference type="EMBL" id="JARWAL010000001">
    <property type="protein sequence ID" value="MDR5891441.1"/>
    <property type="molecule type" value="Genomic_DNA"/>
</dbReference>
<organism evidence="3 4">
    <name type="scientific">Halomonas mongoliensis</name>
    <dbReference type="NCBI Taxonomy" id="321265"/>
    <lineage>
        <taxon>Bacteria</taxon>
        <taxon>Pseudomonadati</taxon>
        <taxon>Pseudomonadota</taxon>
        <taxon>Gammaproteobacteria</taxon>
        <taxon>Oceanospirillales</taxon>
        <taxon>Halomonadaceae</taxon>
        <taxon>Halomonas</taxon>
    </lineage>
</organism>
<feature type="region of interest" description="Disordered" evidence="1">
    <location>
        <begin position="89"/>
        <end position="111"/>
    </location>
</feature>
<name>A0ABU1GIL4_9GAMM</name>
<dbReference type="Proteomes" id="UP001252270">
    <property type="component" value="Unassembled WGS sequence"/>
</dbReference>
<evidence type="ECO:0000256" key="1">
    <source>
        <dbReference type="SAM" id="MobiDB-lite"/>
    </source>
</evidence>
<feature type="compositionally biased region" description="Pro residues" evidence="1">
    <location>
        <begin position="100"/>
        <end position="111"/>
    </location>
</feature>
<feature type="chain" id="PRO_5045960283" description="DUF2946 domain-containing protein" evidence="2">
    <location>
        <begin position="36"/>
        <end position="111"/>
    </location>
</feature>
<comment type="caution">
    <text evidence="3">The sequence shown here is derived from an EMBL/GenBank/DDBJ whole genome shotgun (WGS) entry which is preliminary data.</text>
</comment>
<gene>
    <name evidence="3" type="ORF">QC820_01325</name>
</gene>
<evidence type="ECO:0000313" key="4">
    <source>
        <dbReference type="Proteomes" id="UP001252270"/>
    </source>
</evidence>
<dbReference type="RefSeq" id="WP_309635488.1">
    <property type="nucleotide sequence ID" value="NZ_JARWAL010000001.1"/>
</dbReference>
<keyword evidence="2" id="KW-0732">Signal</keyword>
<accession>A0ABU1GIL4</accession>
<feature type="compositionally biased region" description="Low complexity" evidence="1">
    <location>
        <begin position="90"/>
        <end position="99"/>
    </location>
</feature>
<sequence length="111" mass="11357">MTRLDRTSLMQRPGGRWLALLLALLLAVTALSSHGAVPGPQGDCAVSAEWLDDATATAHADAEHGASSCVSCSTAIGQAHLPLARQTHLASVPAGAASPRVPPPPKRPPRA</sequence>
<protein>
    <recommendedName>
        <fullName evidence="5">DUF2946 domain-containing protein</fullName>
    </recommendedName>
</protein>
<feature type="signal peptide" evidence="2">
    <location>
        <begin position="1"/>
        <end position="35"/>
    </location>
</feature>
<evidence type="ECO:0000256" key="2">
    <source>
        <dbReference type="SAM" id="SignalP"/>
    </source>
</evidence>
<proteinExistence type="predicted"/>
<evidence type="ECO:0000313" key="3">
    <source>
        <dbReference type="EMBL" id="MDR5891441.1"/>
    </source>
</evidence>
<evidence type="ECO:0008006" key="5">
    <source>
        <dbReference type="Google" id="ProtNLM"/>
    </source>
</evidence>